<feature type="compositionally biased region" description="Acidic residues" evidence="1">
    <location>
        <begin position="93"/>
        <end position="115"/>
    </location>
</feature>
<proteinExistence type="predicted"/>
<protein>
    <submittedName>
        <fullName evidence="2">Putative rRNA-processing protein EBP2</fullName>
    </submittedName>
</protein>
<accession>A0A443NHD7</accession>
<keyword evidence="3" id="KW-1185">Reference proteome</keyword>
<dbReference type="OrthoDB" id="443772at2759"/>
<name>A0A443NHD7_9MAGN</name>
<evidence type="ECO:0000313" key="3">
    <source>
        <dbReference type="Proteomes" id="UP000283530"/>
    </source>
</evidence>
<comment type="caution">
    <text evidence="2">The sequence shown here is derived from an EMBL/GenBank/DDBJ whole genome shotgun (WGS) entry which is preliminary data.</text>
</comment>
<organism evidence="2 3">
    <name type="scientific">Cinnamomum micranthum f. kanehirae</name>
    <dbReference type="NCBI Taxonomy" id="337451"/>
    <lineage>
        <taxon>Eukaryota</taxon>
        <taxon>Viridiplantae</taxon>
        <taxon>Streptophyta</taxon>
        <taxon>Embryophyta</taxon>
        <taxon>Tracheophyta</taxon>
        <taxon>Spermatophyta</taxon>
        <taxon>Magnoliopsida</taxon>
        <taxon>Magnoliidae</taxon>
        <taxon>Laurales</taxon>
        <taxon>Lauraceae</taxon>
        <taxon>Cinnamomum</taxon>
    </lineage>
</organism>
<sequence length="167" mass="19315">MKFCDIIIFFKESQKFVSPWEIPLNLQLCELPLRIVPFLIARNLCLSFSENPYQVKITCSVFDEMLEKVVISLNSKFAGLKTTLLYSDVDAMKEDDMEGETTDEESESESDEELMQSEPSKNCVYSREGLLDKLGDISWPENLDWIHKLSIEYNREQEVDVNGDLAR</sequence>
<dbReference type="Proteomes" id="UP000283530">
    <property type="component" value="Unassembled WGS sequence"/>
</dbReference>
<evidence type="ECO:0000256" key="1">
    <source>
        <dbReference type="SAM" id="MobiDB-lite"/>
    </source>
</evidence>
<gene>
    <name evidence="2" type="ORF">CKAN_00640800</name>
</gene>
<dbReference type="EMBL" id="QPKB01000002">
    <property type="protein sequence ID" value="RWR77904.1"/>
    <property type="molecule type" value="Genomic_DNA"/>
</dbReference>
<dbReference type="AlphaFoldDB" id="A0A443NHD7"/>
<evidence type="ECO:0000313" key="2">
    <source>
        <dbReference type="EMBL" id="RWR77904.1"/>
    </source>
</evidence>
<dbReference type="STRING" id="337451.A0A443NHD7"/>
<reference evidence="2 3" key="1">
    <citation type="journal article" date="2019" name="Nat. Plants">
        <title>Stout camphor tree genome fills gaps in understanding of flowering plant genome evolution.</title>
        <authorList>
            <person name="Chaw S.M."/>
            <person name="Liu Y.C."/>
            <person name="Wu Y.W."/>
            <person name="Wang H.Y."/>
            <person name="Lin C.I."/>
            <person name="Wu C.S."/>
            <person name="Ke H.M."/>
            <person name="Chang L.Y."/>
            <person name="Hsu C.Y."/>
            <person name="Yang H.T."/>
            <person name="Sudianto E."/>
            <person name="Hsu M.H."/>
            <person name="Wu K.P."/>
            <person name="Wang L.N."/>
            <person name="Leebens-Mack J.H."/>
            <person name="Tsai I.J."/>
        </authorList>
    </citation>
    <scope>NUCLEOTIDE SEQUENCE [LARGE SCALE GENOMIC DNA]</scope>
    <source>
        <strain evidence="3">cv. Chaw 1501</strain>
        <tissue evidence="2">Young leaves</tissue>
    </source>
</reference>
<feature type="region of interest" description="Disordered" evidence="1">
    <location>
        <begin position="91"/>
        <end position="121"/>
    </location>
</feature>